<dbReference type="PANTHER" id="PTHR37820:SF1">
    <property type="entry name" value="CELL DIVISION PROTEIN FTSQ"/>
    <property type="match status" value="1"/>
</dbReference>
<keyword evidence="12" id="KW-1185">Reference proteome</keyword>
<dbReference type="EMBL" id="JAGEOJ010000016">
    <property type="protein sequence ID" value="MBO2452325.1"/>
    <property type="molecule type" value="Genomic_DNA"/>
</dbReference>
<dbReference type="InterPro" id="IPR005548">
    <property type="entry name" value="Cell_div_FtsQ/DivIB_C"/>
</dbReference>
<dbReference type="Gene3D" id="3.10.20.310">
    <property type="entry name" value="membrane protein fhac"/>
    <property type="match status" value="1"/>
</dbReference>
<evidence type="ECO:0000256" key="1">
    <source>
        <dbReference type="ARBA" id="ARBA00004370"/>
    </source>
</evidence>
<dbReference type="InterPro" id="IPR050487">
    <property type="entry name" value="FtsQ_DivIB"/>
</dbReference>
<dbReference type="GO" id="GO:0051301">
    <property type="term" value="P:cell division"/>
    <property type="evidence" value="ECO:0007669"/>
    <property type="project" value="UniProtKB-KW"/>
</dbReference>
<keyword evidence="2" id="KW-1003">Cell membrane</keyword>
<dbReference type="Pfam" id="PF03799">
    <property type="entry name" value="FtsQ_DivIB_C"/>
    <property type="match status" value="1"/>
</dbReference>
<comment type="caution">
    <text evidence="11">The sequence shown here is derived from an EMBL/GenBank/DDBJ whole genome shotgun (WGS) entry which is preliminary data.</text>
</comment>
<reference evidence="11" key="1">
    <citation type="submission" date="2021-03" db="EMBL/GenBank/DDBJ databases">
        <authorList>
            <person name="Kanchanasin P."/>
            <person name="Saeng-In P."/>
            <person name="Phongsopitanun W."/>
            <person name="Yuki M."/>
            <person name="Kudo T."/>
            <person name="Ohkuma M."/>
            <person name="Tanasupawat S."/>
        </authorList>
    </citation>
    <scope>NUCLEOTIDE SEQUENCE</scope>
    <source>
        <strain evidence="11">GKU 128</strain>
    </source>
</reference>
<sequence length="267" mass="28223">MTEAGTSQADTANGDASESTGADVPGDGTTPPSEPPSGRPKGASRWKTAFVALLVLGVLGTASWMLLGSKLLVVRHVEVTGTKLAPRDRIVATAGIRLGVPMVRLDTGEVRGRVERLREVKSAKVERRWPATVRIVVHERVPLVMVERAGRYYQLDEDGVTVADSPARPPKLPALSATAPGPTDPATLAALHVVAALPDRLGRRVVGVEAPSPESVTLRLSGGPSVVWGSDDRPEEKLRLFDALLKTPAGRAAHTIDVSSPEVVTTR</sequence>
<evidence type="ECO:0000256" key="2">
    <source>
        <dbReference type="ARBA" id="ARBA00022475"/>
    </source>
</evidence>
<comment type="subcellular location">
    <subcellularLocation>
        <location evidence="1">Membrane</location>
    </subcellularLocation>
</comment>
<evidence type="ECO:0000256" key="3">
    <source>
        <dbReference type="ARBA" id="ARBA00022618"/>
    </source>
</evidence>
<keyword evidence="3" id="KW-0132">Cell division</keyword>
<dbReference type="Proteomes" id="UP000669179">
    <property type="component" value="Unassembled WGS sequence"/>
</dbReference>
<evidence type="ECO:0000256" key="5">
    <source>
        <dbReference type="ARBA" id="ARBA00022989"/>
    </source>
</evidence>
<feature type="compositionally biased region" description="Polar residues" evidence="8">
    <location>
        <begin position="1"/>
        <end position="20"/>
    </location>
</feature>
<dbReference type="PROSITE" id="PS51779">
    <property type="entry name" value="POTRA"/>
    <property type="match status" value="1"/>
</dbReference>
<feature type="region of interest" description="Disordered" evidence="8">
    <location>
        <begin position="1"/>
        <end position="43"/>
    </location>
</feature>
<dbReference type="GO" id="GO:0005886">
    <property type="term" value="C:plasma membrane"/>
    <property type="evidence" value="ECO:0007669"/>
    <property type="project" value="TreeGrafter"/>
</dbReference>
<evidence type="ECO:0000256" key="4">
    <source>
        <dbReference type="ARBA" id="ARBA00022692"/>
    </source>
</evidence>
<dbReference type="PANTHER" id="PTHR37820">
    <property type="entry name" value="CELL DIVISION PROTEIN DIVIB"/>
    <property type="match status" value="1"/>
</dbReference>
<feature type="transmembrane region" description="Helical" evidence="9">
    <location>
        <begin position="49"/>
        <end position="67"/>
    </location>
</feature>
<evidence type="ECO:0000256" key="7">
    <source>
        <dbReference type="ARBA" id="ARBA00023306"/>
    </source>
</evidence>
<evidence type="ECO:0000313" key="11">
    <source>
        <dbReference type="EMBL" id="MBO2452325.1"/>
    </source>
</evidence>
<dbReference type="Pfam" id="PF08478">
    <property type="entry name" value="POTRA_1"/>
    <property type="match status" value="1"/>
</dbReference>
<keyword evidence="5 9" id="KW-1133">Transmembrane helix</keyword>
<organism evidence="11 12">
    <name type="scientific">Actinomadura barringtoniae</name>
    <dbReference type="NCBI Taxonomy" id="1427535"/>
    <lineage>
        <taxon>Bacteria</taxon>
        <taxon>Bacillati</taxon>
        <taxon>Actinomycetota</taxon>
        <taxon>Actinomycetes</taxon>
        <taxon>Streptosporangiales</taxon>
        <taxon>Thermomonosporaceae</taxon>
        <taxon>Actinomadura</taxon>
    </lineage>
</organism>
<evidence type="ECO:0000256" key="9">
    <source>
        <dbReference type="SAM" id="Phobius"/>
    </source>
</evidence>
<keyword evidence="7" id="KW-0131">Cell cycle</keyword>
<accession>A0A939PGP6</accession>
<proteinExistence type="predicted"/>
<evidence type="ECO:0000256" key="8">
    <source>
        <dbReference type="SAM" id="MobiDB-lite"/>
    </source>
</evidence>
<name>A0A939PGP6_9ACTN</name>
<dbReference type="AlphaFoldDB" id="A0A939PGP6"/>
<evidence type="ECO:0000313" key="12">
    <source>
        <dbReference type="Proteomes" id="UP000669179"/>
    </source>
</evidence>
<dbReference type="RefSeq" id="WP_208260276.1">
    <property type="nucleotide sequence ID" value="NZ_JAGEOJ010000016.1"/>
</dbReference>
<keyword evidence="4 9" id="KW-0812">Transmembrane</keyword>
<protein>
    <submittedName>
        <fullName evidence="11">FtsQ-type POTRA domain-containing protein</fullName>
    </submittedName>
</protein>
<evidence type="ECO:0000256" key="6">
    <source>
        <dbReference type="ARBA" id="ARBA00023136"/>
    </source>
</evidence>
<dbReference type="InterPro" id="IPR013685">
    <property type="entry name" value="POTRA_FtsQ_type"/>
</dbReference>
<gene>
    <name evidence="11" type="ORF">J4573_34910</name>
</gene>
<feature type="domain" description="POTRA" evidence="10">
    <location>
        <begin position="72"/>
        <end position="140"/>
    </location>
</feature>
<evidence type="ECO:0000259" key="10">
    <source>
        <dbReference type="PROSITE" id="PS51779"/>
    </source>
</evidence>
<keyword evidence="6 9" id="KW-0472">Membrane</keyword>
<dbReference type="InterPro" id="IPR034746">
    <property type="entry name" value="POTRA"/>
</dbReference>